<keyword evidence="6" id="KW-1185">Reference proteome</keyword>
<dbReference type="SUPFAM" id="SSF47413">
    <property type="entry name" value="lambda repressor-like DNA-binding domains"/>
    <property type="match status" value="1"/>
</dbReference>
<evidence type="ECO:0000313" key="6">
    <source>
        <dbReference type="Proteomes" id="UP000297714"/>
    </source>
</evidence>
<proteinExistence type="predicted"/>
<keyword evidence="1" id="KW-0805">Transcription regulation</keyword>
<protein>
    <submittedName>
        <fullName evidence="5">HTH-type transcriptional regulator DegA</fullName>
    </submittedName>
</protein>
<dbReference type="OrthoDB" id="9813468at2"/>
<gene>
    <name evidence="5" type="primary">degA_3</name>
    <name evidence="5" type="ORF">CAGA_10540</name>
</gene>
<dbReference type="PROSITE" id="PS00356">
    <property type="entry name" value="HTH_LACI_1"/>
    <property type="match status" value="1"/>
</dbReference>
<sequence>MNIYDIAKRSGVSIATVSRVLNGGKNVSAKTKEKVLAVMKEEGYTPNIFARGLGLNSIKMVGILCTDVSDIYYAKAVSLVESCLRAHGLDVLLCCTGNQLENKKKYLKLLLQKRVDAVVLIGSAFKEDTDNSHIEEAAKQVPVVIINGLVDLPGVICVLCDDKNAMMKNTSLLHSCGCERILYLYDILTYSGRQKLNGFREGCLAFGCEHPENLTIKVPKNIEGTREKVRSLLQDGVRFDAVIASEDIIAIGAQKALAEQNLSLPIIGFNNSVFAQSATPALTSVDSMLDTLCPTAVNLLMDFIQGKPISNRVMISSRLVERDTFSTETRGNVEK</sequence>
<evidence type="ECO:0000256" key="3">
    <source>
        <dbReference type="ARBA" id="ARBA00023163"/>
    </source>
</evidence>
<name>A0A4Z0YCK5_9FIRM</name>
<dbReference type="Gene3D" id="3.40.50.2300">
    <property type="match status" value="2"/>
</dbReference>
<dbReference type="AlphaFoldDB" id="A0A4Z0YCK5"/>
<keyword evidence="3" id="KW-0804">Transcription</keyword>
<evidence type="ECO:0000313" key="5">
    <source>
        <dbReference type="EMBL" id="TGJ76981.1"/>
    </source>
</evidence>
<dbReference type="InterPro" id="IPR010982">
    <property type="entry name" value="Lambda_DNA-bd_dom_sf"/>
</dbReference>
<feature type="domain" description="HTH lacI-type" evidence="4">
    <location>
        <begin position="1"/>
        <end position="55"/>
    </location>
</feature>
<dbReference type="PANTHER" id="PTHR30146">
    <property type="entry name" value="LACI-RELATED TRANSCRIPTIONAL REPRESSOR"/>
    <property type="match status" value="1"/>
</dbReference>
<dbReference type="GO" id="GO:0003700">
    <property type="term" value="F:DNA-binding transcription factor activity"/>
    <property type="evidence" value="ECO:0007669"/>
    <property type="project" value="TreeGrafter"/>
</dbReference>
<dbReference type="RefSeq" id="WP_135658513.1">
    <property type="nucleotide sequence ID" value="NZ_JAJUFJ010000006.1"/>
</dbReference>
<accession>A0A4Z0YCK5</accession>
<dbReference type="EMBL" id="SRMQ01000003">
    <property type="protein sequence ID" value="TGJ76981.1"/>
    <property type="molecule type" value="Genomic_DNA"/>
</dbReference>
<dbReference type="InterPro" id="IPR001761">
    <property type="entry name" value="Peripla_BP/Lac1_sug-bd_dom"/>
</dbReference>
<dbReference type="PRINTS" id="PR00036">
    <property type="entry name" value="HTHLACI"/>
</dbReference>
<dbReference type="InterPro" id="IPR028082">
    <property type="entry name" value="Peripla_BP_I"/>
</dbReference>
<dbReference type="CDD" id="cd01392">
    <property type="entry name" value="HTH_LacI"/>
    <property type="match status" value="1"/>
</dbReference>
<keyword evidence="2" id="KW-0238">DNA-binding</keyword>
<evidence type="ECO:0000256" key="1">
    <source>
        <dbReference type="ARBA" id="ARBA00023015"/>
    </source>
</evidence>
<evidence type="ECO:0000259" key="4">
    <source>
        <dbReference type="PROSITE" id="PS50932"/>
    </source>
</evidence>
<dbReference type="PANTHER" id="PTHR30146:SF109">
    <property type="entry name" value="HTH-TYPE TRANSCRIPTIONAL REGULATOR GALS"/>
    <property type="match status" value="1"/>
</dbReference>
<dbReference type="SUPFAM" id="SSF53822">
    <property type="entry name" value="Periplasmic binding protein-like I"/>
    <property type="match status" value="1"/>
</dbReference>
<dbReference type="CDD" id="cd06267">
    <property type="entry name" value="PBP1_LacI_sugar_binding-like"/>
    <property type="match status" value="1"/>
</dbReference>
<dbReference type="GO" id="GO:0000976">
    <property type="term" value="F:transcription cis-regulatory region binding"/>
    <property type="evidence" value="ECO:0007669"/>
    <property type="project" value="TreeGrafter"/>
</dbReference>
<dbReference type="Pfam" id="PF00356">
    <property type="entry name" value="LacI"/>
    <property type="match status" value="1"/>
</dbReference>
<dbReference type="Pfam" id="PF00532">
    <property type="entry name" value="Peripla_BP_1"/>
    <property type="match status" value="1"/>
</dbReference>
<organism evidence="5 6">
    <name type="scientific">Caproiciproducens galactitolivorans</name>
    <dbReference type="NCBI Taxonomy" id="642589"/>
    <lineage>
        <taxon>Bacteria</taxon>
        <taxon>Bacillati</taxon>
        <taxon>Bacillota</taxon>
        <taxon>Clostridia</taxon>
        <taxon>Eubacteriales</taxon>
        <taxon>Acutalibacteraceae</taxon>
        <taxon>Caproiciproducens</taxon>
    </lineage>
</organism>
<reference evidence="5 6" key="1">
    <citation type="submission" date="2019-04" db="EMBL/GenBank/DDBJ databases">
        <authorList>
            <person name="Poehlein A."/>
            <person name="Bengelsdorf F.R."/>
            <person name="Duerre P."/>
            <person name="Daniel R."/>
        </authorList>
    </citation>
    <scope>NUCLEOTIDE SEQUENCE [LARGE SCALE GENOMIC DNA]</scope>
    <source>
        <strain evidence="5 6">BS-1</strain>
    </source>
</reference>
<dbReference type="Proteomes" id="UP000297714">
    <property type="component" value="Unassembled WGS sequence"/>
</dbReference>
<evidence type="ECO:0000256" key="2">
    <source>
        <dbReference type="ARBA" id="ARBA00023125"/>
    </source>
</evidence>
<comment type="caution">
    <text evidence="5">The sequence shown here is derived from an EMBL/GenBank/DDBJ whole genome shotgun (WGS) entry which is preliminary data.</text>
</comment>
<dbReference type="SMART" id="SM00354">
    <property type="entry name" value="HTH_LACI"/>
    <property type="match status" value="1"/>
</dbReference>
<dbReference type="Gene3D" id="1.10.260.40">
    <property type="entry name" value="lambda repressor-like DNA-binding domains"/>
    <property type="match status" value="1"/>
</dbReference>
<dbReference type="PROSITE" id="PS50932">
    <property type="entry name" value="HTH_LACI_2"/>
    <property type="match status" value="1"/>
</dbReference>
<dbReference type="InterPro" id="IPR000843">
    <property type="entry name" value="HTH_LacI"/>
</dbReference>